<dbReference type="GO" id="GO:0046872">
    <property type="term" value="F:metal ion binding"/>
    <property type="evidence" value="ECO:0007669"/>
    <property type="project" value="UniProtKB-KW"/>
</dbReference>
<dbReference type="InterPro" id="IPR033740">
    <property type="entry name" value="Pept_M24B"/>
</dbReference>
<protein>
    <submittedName>
        <fullName evidence="7">Xaa-Pro dipeptidase</fullName>
        <ecNumber evidence="7">3.4.13.9</ecNumber>
    </submittedName>
</protein>
<dbReference type="InterPro" id="IPR032416">
    <property type="entry name" value="Peptidase_M24_C"/>
</dbReference>
<dbReference type="SUPFAM" id="SSF55920">
    <property type="entry name" value="Creatinase/aminopeptidase"/>
    <property type="match status" value="1"/>
</dbReference>
<dbReference type="AlphaFoldDB" id="A0A377QYB0"/>
<dbReference type="EC" id="3.4.13.9" evidence="7"/>
<dbReference type="Gene3D" id="3.40.350.10">
    <property type="entry name" value="Creatinase/prolidase N-terminal domain"/>
    <property type="match status" value="2"/>
</dbReference>
<name>A0A377QYB0_9NEIS</name>
<organism evidence="7 8">
    <name type="scientific">Kingella potus</name>
    <dbReference type="NCBI Taxonomy" id="265175"/>
    <lineage>
        <taxon>Bacteria</taxon>
        <taxon>Pseudomonadati</taxon>
        <taxon>Pseudomonadota</taxon>
        <taxon>Betaproteobacteria</taxon>
        <taxon>Neisseriales</taxon>
        <taxon>Neisseriaceae</taxon>
        <taxon>Kingella</taxon>
    </lineage>
</organism>
<proteinExistence type="inferred from homology"/>
<keyword evidence="2" id="KW-0479">Metal-binding</keyword>
<dbReference type="Pfam" id="PF16188">
    <property type="entry name" value="Peptidase_M24_C"/>
    <property type="match status" value="1"/>
</dbReference>
<dbReference type="SUPFAM" id="SSF53092">
    <property type="entry name" value="Creatinase/prolidase N-terminal domain"/>
    <property type="match status" value="2"/>
</dbReference>
<dbReference type="InterPro" id="IPR029149">
    <property type="entry name" value="Creatin/AminoP/Spt16_N"/>
</dbReference>
<feature type="domain" description="Peptidase M24" evidence="4">
    <location>
        <begin position="307"/>
        <end position="520"/>
    </location>
</feature>
<feature type="domain" description="Creatinase N-terminal" evidence="5">
    <location>
        <begin position="10"/>
        <end position="132"/>
    </location>
</feature>
<dbReference type="Gene3D" id="3.90.230.10">
    <property type="entry name" value="Creatinase/methionine aminopeptidase superfamily"/>
    <property type="match status" value="1"/>
</dbReference>
<dbReference type="InterPro" id="IPR000994">
    <property type="entry name" value="Pept_M24"/>
</dbReference>
<dbReference type="InterPro" id="IPR050422">
    <property type="entry name" value="X-Pro_aminopeptidase_P"/>
</dbReference>
<dbReference type="Pfam" id="PF01321">
    <property type="entry name" value="Creatinase_N"/>
    <property type="match status" value="1"/>
</dbReference>
<feature type="domain" description="Peptidase M24 C-terminal" evidence="6">
    <location>
        <begin position="536"/>
        <end position="596"/>
    </location>
</feature>
<keyword evidence="7" id="KW-0224">Dipeptidase</keyword>
<dbReference type="Pfam" id="PF16189">
    <property type="entry name" value="Creatinase_N_2"/>
    <property type="match status" value="1"/>
</dbReference>
<evidence type="ECO:0000313" key="8">
    <source>
        <dbReference type="Proteomes" id="UP000254293"/>
    </source>
</evidence>
<dbReference type="FunFam" id="3.90.230.10:FF:000004">
    <property type="entry name" value="xaa-Pro aminopeptidase 1 isoform X1"/>
    <property type="match status" value="1"/>
</dbReference>
<gene>
    <name evidence="7" type="primary">pepQ</name>
    <name evidence="7" type="ORF">NCTC13336_00548</name>
</gene>
<dbReference type="GO" id="GO:0070006">
    <property type="term" value="F:metalloaminopeptidase activity"/>
    <property type="evidence" value="ECO:0007669"/>
    <property type="project" value="InterPro"/>
</dbReference>
<evidence type="ECO:0000259" key="6">
    <source>
        <dbReference type="Pfam" id="PF16188"/>
    </source>
</evidence>
<dbReference type="Proteomes" id="UP000254293">
    <property type="component" value="Unassembled WGS sequence"/>
</dbReference>
<keyword evidence="7" id="KW-0645">Protease</keyword>
<dbReference type="InterPro" id="IPR036005">
    <property type="entry name" value="Creatinase/aminopeptidase-like"/>
</dbReference>
<dbReference type="EMBL" id="UGJJ01000001">
    <property type="protein sequence ID" value="STR00346.1"/>
    <property type="molecule type" value="Genomic_DNA"/>
</dbReference>
<evidence type="ECO:0000313" key="7">
    <source>
        <dbReference type="EMBL" id="STR00346.1"/>
    </source>
</evidence>
<dbReference type="PANTHER" id="PTHR43763:SF6">
    <property type="entry name" value="XAA-PRO AMINOPEPTIDASE 1"/>
    <property type="match status" value="1"/>
</dbReference>
<dbReference type="GO" id="GO:0005737">
    <property type="term" value="C:cytoplasm"/>
    <property type="evidence" value="ECO:0007669"/>
    <property type="project" value="UniProtKB-ARBA"/>
</dbReference>
<evidence type="ECO:0000256" key="1">
    <source>
        <dbReference type="ARBA" id="ARBA00008766"/>
    </source>
</evidence>
<comment type="similarity">
    <text evidence="1">Belongs to the peptidase M24B family.</text>
</comment>
<dbReference type="RefSeq" id="WP_115307630.1">
    <property type="nucleotide sequence ID" value="NZ_CP091516.1"/>
</dbReference>
<sequence>MTTARQYLGALRQAMQQHGLDAFVIPSADPHLSEYLPGHWQARSRFSGFTGSVGTLVVTPEKAGLWVDSRYWEQAGQQLAGSGIVLQKTGEVAPYTEWLAENLKEGAAVGVPADMLSLAGKRDLQQTLAAKNIRVEHPETLLDEVWADRPALPSETIYAHHPDFVSETASEKLKRVRAAMKAHGAQYHLVSSLDDIAWITNLRGSDVPFNPVFLSFLLIGANEAVLFADRSRFNAEAEAALAAAGIAAKAYAEAGAALAGVEGSLLADPNKTAVSTLRRLPASVRVIEDTNPSTLFKSVKSDEDIARIRKVMEQDGAALCGFFAEFEQKLAQGVRVTEFDIDAMLLKYRSRYEGFVSSSFATIAGFNANAAMAHYSAAEENCSVIEGDGMLLIDSGGQYWGGTTDITRVVPVGRPSEMQKRDYTLVLKAHIALDETVFPENIASPLIDAICRKPLWQAQRNYGHGTGHGVGYFLNVHEGPQVIACAAVPNKNHAMKKGMITSIEPGLYRPGRWGIRIENLAVNMPVAQPEESEFGEFLYFETLTLCPIDTRLILPEMMDDNEIRWLNDYHAEVRRRLEPWVEGDAKAWLLERTAPLARR</sequence>
<dbReference type="CDD" id="cd01085">
    <property type="entry name" value="APP"/>
    <property type="match status" value="1"/>
</dbReference>
<keyword evidence="3 7" id="KW-0378">Hydrolase</keyword>
<evidence type="ECO:0000256" key="3">
    <source>
        <dbReference type="ARBA" id="ARBA00022801"/>
    </source>
</evidence>
<dbReference type="OrthoDB" id="9806388at2"/>
<reference evidence="7 8" key="1">
    <citation type="submission" date="2018-06" db="EMBL/GenBank/DDBJ databases">
        <authorList>
            <consortium name="Pathogen Informatics"/>
            <person name="Doyle S."/>
        </authorList>
    </citation>
    <scope>NUCLEOTIDE SEQUENCE [LARGE SCALE GENOMIC DNA]</scope>
    <source>
        <strain evidence="7 8">NCTC13336</strain>
    </source>
</reference>
<dbReference type="PANTHER" id="PTHR43763">
    <property type="entry name" value="XAA-PRO AMINOPEPTIDASE 1"/>
    <property type="match status" value="1"/>
</dbReference>
<dbReference type="InterPro" id="IPR000587">
    <property type="entry name" value="Creatinase_N"/>
</dbReference>
<dbReference type="Pfam" id="PF00557">
    <property type="entry name" value="Peptidase_M24"/>
    <property type="match status" value="1"/>
</dbReference>
<dbReference type="GO" id="GO:0102009">
    <property type="term" value="F:proline dipeptidase activity"/>
    <property type="evidence" value="ECO:0007669"/>
    <property type="project" value="UniProtKB-EC"/>
</dbReference>
<evidence type="ECO:0000259" key="5">
    <source>
        <dbReference type="Pfam" id="PF01321"/>
    </source>
</evidence>
<evidence type="ECO:0000259" key="4">
    <source>
        <dbReference type="Pfam" id="PF00557"/>
    </source>
</evidence>
<accession>A0A377QYB0</accession>
<evidence type="ECO:0000256" key="2">
    <source>
        <dbReference type="ARBA" id="ARBA00022723"/>
    </source>
</evidence>
<keyword evidence="8" id="KW-1185">Reference proteome</keyword>